<dbReference type="SUPFAM" id="SSF54695">
    <property type="entry name" value="POZ domain"/>
    <property type="match status" value="2"/>
</dbReference>
<dbReference type="Pfam" id="PF00651">
    <property type="entry name" value="BTB"/>
    <property type="match status" value="1"/>
</dbReference>
<dbReference type="Gene3D" id="2.30.30.190">
    <property type="entry name" value="CAP Gly-rich-like domain"/>
    <property type="match status" value="1"/>
</dbReference>
<dbReference type="InterPro" id="IPR000938">
    <property type="entry name" value="CAP-Gly_domain"/>
</dbReference>
<evidence type="ECO:0008006" key="6">
    <source>
        <dbReference type="Google" id="ProtNLM"/>
    </source>
</evidence>
<name>A0A9P6Y6R7_RHIOR</name>
<evidence type="ECO:0000313" key="5">
    <source>
        <dbReference type="Proteomes" id="UP000717996"/>
    </source>
</evidence>
<sequence length="818" mass="92486">MFDEPISTIHNSLNKLLSKPKEYLADICFCFPSSEIWAHRAIILARAPKLFVESYLPELLYESHSPLKLDISQIICQELFQHLLRFWYTASFVSLESTDATIAGDTANQLEKLSAQLGVPLLPLCSDSVPDSIQLIDDLKCMLHENIATDVTIHIIPSSDDKKKPDTVMILSTCPDNNTQQVNIPTPSFKAHKFILAAQSSYFYSLFCTQFQEASSSVVHLTDDLFNVAIVDTLLTFFYTDRIIVSSLPKDKTKSRSHHDLQQSKHDLRVMQKTFYAADYLGHSETLGKALLYKMQQLCHGFKCFCSRCAVILPSMLAWSDKHVELLPELRRTLILLYCDPVQSLAPFWSQRPFAFLISSLVSSSSNLGKNVLQTVLKQEPLIDPQIKFKSVIHEIESLTFSNVTKHNAIHVLSSLHMCLSRIRSADPTPTWSQPALNLINPILHYTVSMVSQFFDFYCVEYPILLSCVDGIGAGFSVDFLDFLLTHVLTEGIQETNAGVIYQGIVRDLVGRQEVVKNMAIDDVLLVARARCAAYINQRWTKVKNQGGFMKLEKNTLRQLAEDIGVPYRAICKPSDTDFSHIFSFKPRKSKKNFNYSRRFSVDPIIEVVRPKSRPRALSAESPFVVESIRETEAKRLSTSSSLLEQQRPMLRTSASFTSLTDQLLPVEPLAVTPRLEEKPSRLKFELPTRPLRSNSPIKSSSSNAYLTPKKTKRGQNGKLRKPRWSMGGSDVSDEEDVDNVPLIGDKVELLRRPLPTLGTIKYIGPVQFAEGPYIGVELESRLGKSDGSIDGIRYFYTDPQRALFVKPDDFKILYHQR</sequence>
<dbReference type="InterPro" id="IPR036859">
    <property type="entry name" value="CAP-Gly_dom_sf"/>
</dbReference>
<dbReference type="InterPro" id="IPR000210">
    <property type="entry name" value="BTB/POZ_dom"/>
</dbReference>
<evidence type="ECO:0000256" key="1">
    <source>
        <dbReference type="SAM" id="MobiDB-lite"/>
    </source>
</evidence>
<reference evidence="4" key="1">
    <citation type="journal article" date="2020" name="Microb. Genom.">
        <title>Genetic diversity of clinical and environmental Mucorales isolates obtained from an investigation of mucormycosis cases among solid organ transplant recipients.</title>
        <authorList>
            <person name="Nguyen M.H."/>
            <person name="Kaul D."/>
            <person name="Muto C."/>
            <person name="Cheng S.J."/>
            <person name="Richter R.A."/>
            <person name="Bruno V.M."/>
            <person name="Liu G."/>
            <person name="Beyhan S."/>
            <person name="Sundermann A.J."/>
            <person name="Mounaud S."/>
            <person name="Pasculle A.W."/>
            <person name="Nierman W.C."/>
            <person name="Driscoll E."/>
            <person name="Cumbie R."/>
            <person name="Clancy C.J."/>
            <person name="Dupont C.L."/>
        </authorList>
    </citation>
    <scope>NUCLEOTIDE SEQUENCE</scope>
    <source>
        <strain evidence="4">GL16</strain>
    </source>
</reference>
<evidence type="ECO:0000313" key="4">
    <source>
        <dbReference type="EMBL" id="KAG1540404.1"/>
    </source>
</evidence>
<dbReference type="SMART" id="SM01052">
    <property type="entry name" value="CAP_GLY"/>
    <property type="match status" value="1"/>
</dbReference>
<accession>A0A9P6Y6R7</accession>
<dbReference type="PROSITE" id="PS50245">
    <property type="entry name" value="CAP_GLY_2"/>
    <property type="match status" value="1"/>
</dbReference>
<dbReference type="Gene3D" id="3.30.710.10">
    <property type="entry name" value="Potassium Channel Kv1.1, Chain A"/>
    <property type="match status" value="2"/>
</dbReference>
<gene>
    <name evidence="4" type="ORF">G6F51_008543</name>
</gene>
<dbReference type="SMART" id="SM00225">
    <property type="entry name" value="BTB"/>
    <property type="match status" value="1"/>
</dbReference>
<dbReference type="PANTHER" id="PTHR24413">
    <property type="entry name" value="SPECKLE-TYPE POZ PROTEIN"/>
    <property type="match status" value="1"/>
</dbReference>
<dbReference type="EMBL" id="JAANIT010001415">
    <property type="protein sequence ID" value="KAG1540404.1"/>
    <property type="molecule type" value="Genomic_DNA"/>
</dbReference>
<feature type="compositionally biased region" description="Basic residues" evidence="1">
    <location>
        <begin position="710"/>
        <end position="724"/>
    </location>
</feature>
<feature type="domain" description="CAP-Gly" evidence="3">
    <location>
        <begin position="765"/>
        <end position="807"/>
    </location>
</feature>
<dbReference type="Pfam" id="PF01302">
    <property type="entry name" value="CAP_GLY"/>
    <property type="match status" value="1"/>
</dbReference>
<dbReference type="InterPro" id="IPR011333">
    <property type="entry name" value="SKP1/BTB/POZ_sf"/>
</dbReference>
<evidence type="ECO:0000259" key="3">
    <source>
        <dbReference type="PROSITE" id="PS50245"/>
    </source>
</evidence>
<dbReference type="AlphaFoldDB" id="A0A9P6Y6R7"/>
<dbReference type="OrthoDB" id="2130750at2759"/>
<feature type="compositionally biased region" description="Low complexity" evidence="1">
    <location>
        <begin position="694"/>
        <end position="703"/>
    </location>
</feature>
<organism evidence="4 5">
    <name type="scientific">Rhizopus oryzae</name>
    <name type="common">Mucormycosis agent</name>
    <name type="synonym">Rhizopus arrhizus var. delemar</name>
    <dbReference type="NCBI Taxonomy" id="64495"/>
    <lineage>
        <taxon>Eukaryota</taxon>
        <taxon>Fungi</taxon>
        <taxon>Fungi incertae sedis</taxon>
        <taxon>Mucoromycota</taxon>
        <taxon>Mucoromycotina</taxon>
        <taxon>Mucoromycetes</taxon>
        <taxon>Mucorales</taxon>
        <taxon>Mucorineae</taxon>
        <taxon>Rhizopodaceae</taxon>
        <taxon>Rhizopus</taxon>
    </lineage>
</organism>
<evidence type="ECO:0000259" key="2">
    <source>
        <dbReference type="PROSITE" id="PS50097"/>
    </source>
</evidence>
<proteinExistence type="predicted"/>
<feature type="region of interest" description="Disordered" evidence="1">
    <location>
        <begin position="689"/>
        <end position="733"/>
    </location>
</feature>
<protein>
    <recommendedName>
        <fullName evidence="6">CAP-Gly domain-containing protein</fullName>
    </recommendedName>
</protein>
<feature type="domain" description="BTB" evidence="2">
    <location>
        <begin position="165"/>
        <end position="247"/>
    </location>
</feature>
<dbReference type="PROSITE" id="PS50097">
    <property type="entry name" value="BTB"/>
    <property type="match status" value="1"/>
</dbReference>
<dbReference type="CDD" id="cd18186">
    <property type="entry name" value="BTB_POZ_ZBTB_KLHL-like"/>
    <property type="match status" value="1"/>
</dbReference>
<comment type="caution">
    <text evidence="4">The sequence shown here is derived from an EMBL/GenBank/DDBJ whole genome shotgun (WGS) entry which is preliminary data.</text>
</comment>
<dbReference type="SUPFAM" id="SSF74924">
    <property type="entry name" value="Cap-Gly domain"/>
    <property type="match status" value="1"/>
</dbReference>
<dbReference type="Proteomes" id="UP000717996">
    <property type="component" value="Unassembled WGS sequence"/>
</dbReference>